<dbReference type="InterPro" id="IPR018060">
    <property type="entry name" value="HTH_AraC"/>
</dbReference>
<accession>A0A1Y6BL49</accession>
<reference evidence="5 6" key="1">
    <citation type="submission" date="2017-04" db="EMBL/GenBank/DDBJ databases">
        <authorList>
            <person name="Afonso C.L."/>
            <person name="Miller P.J."/>
            <person name="Scott M.A."/>
            <person name="Spackman E."/>
            <person name="Goraichik I."/>
            <person name="Dimitrov K.M."/>
            <person name="Suarez D.L."/>
            <person name="Swayne D.E."/>
        </authorList>
    </citation>
    <scope>NUCLEOTIDE SEQUENCE [LARGE SCALE GENOMIC DNA]</scope>
    <source>
        <strain evidence="5 6">USBA 355</strain>
    </source>
</reference>
<dbReference type="GO" id="GO:0043565">
    <property type="term" value="F:sequence-specific DNA binding"/>
    <property type="evidence" value="ECO:0007669"/>
    <property type="project" value="InterPro"/>
</dbReference>
<evidence type="ECO:0000256" key="3">
    <source>
        <dbReference type="ARBA" id="ARBA00023163"/>
    </source>
</evidence>
<proteinExistence type="predicted"/>
<dbReference type="InterPro" id="IPR050204">
    <property type="entry name" value="AraC_XylS_family_regulators"/>
</dbReference>
<dbReference type="AlphaFoldDB" id="A0A1Y6BL49"/>
<keyword evidence="1" id="KW-0805">Transcription regulation</keyword>
<dbReference type="SMART" id="SM00342">
    <property type="entry name" value="HTH_ARAC"/>
    <property type="match status" value="1"/>
</dbReference>
<dbReference type="PANTHER" id="PTHR46796:SF6">
    <property type="entry name" value="ARAC SUBFAMILY"/>
    <property type="match status" value="1"/>
</dbReference>
<dbReference type="SUPFAM" id="SSF46689">
    <property type="entry name" value="Homeodomain-like"/>
    <property type="match status" value="1"/>
</dbReference>
<organism evidence="5 6">
    <name type="scientific">Tistlia consotensis USBA 355</name>
    <dbReference type="NCBI Taxonomy" id="560819"/>
    <lineage>
        <taxon>Bacteria</taxon>
        <taxon>Pseudomonadati</taxon>
        <taxon>Pseudomonadota</taxon>
        <taxon>Alphaproteobacteria</taxon>
        <taxon>Rhodospirillales</taxon>
        <taxon>Rhodovibrionaceae</taxon>
        <taxon>Tistlia</taxon>
    </lineage>
</organism>
<evidence type="ECO:0000313" key="5">
    <source>
        <dbReference type="EMBL" id="SMF17241.1"/>
    </source>
</evidence>
<evidence type="ECO:0000256" key="2">
    <source>
        <dbReference type="ARBA" id="ARBA00023125"/>
    </source>
</evidence>
<name>A0A1Y6BL49_9PROT</name>
<protein>
    <submittedName>
        <fullName evidence="5">AraC-type DNA-binding protein</fullName>
    </submittedName>
</protein>
<dbReference type="Gene3D" id="1.10.10.60">
    <property type="entry name" value="Homeodomain-like"/>
    <property type="match status" value="1"/>
</dbReference>
<evidence type="ECO:0000256" key="1">
    <source>
        <dbReference type="ARBA" id="ARBA00023015"/>
    </source>
</evidence>
<dbReference type="GO" id="GO:0003700">
    <property type="term" value="F:DNA-binding transcription factor activity"/>
    <property type="evidence" value="ECO:0007669"/>
    <property type="project" value="InterPro"/>
</dbReference>
<feature type="domain" description="HTH araC/xylS-type" evidence="4">
    <location>
        <begin position="213"/>
        <end position="313"/>
    </location>
</feature>
<dbReference type="Proteomes" id="UP000192917">
    <property type="component" value="Unassembled WGS sequence"/>
</dbReference>
<evidence type="ECO:0000313" key="6">
    <source>
        <dbReference type="Proteomes" id="UP000192917"/>
    </source>
</evidence>
<dbReference type="PANTHER" id="PTHR46796">
    <property type="entry name" value="HTH-TYPE TRANSCRIPTIONAL ACTIVATOR RHAS-RELATED"/>
    <property type="match status" value="1"/>
</dbReference>
<dbReference type="STRING" id="560819.SAMN05428998_10689"/>
<dbReference type="RefSeq" id="WP_085122549.1">
    <property type="nucleotide sequence ID" value="NZ_FWZX01000006.1"/>
</dbReference>
<dbReference type="PROSITE" id="PS01124">
    <property type="entry name" value="HTH_ARAC_FAMILY_2"/>
    <property type="match status" value="1"/>
</dbReference>
<dbReference type="EMBL" id="FWZX01000006">
    <property type="protein sequence ID" value="SMF17241.1"/>
    <property type="molecule type" value="Genomic_DNA"/>
</dbReference>
<keyword evidence="3" id="KW-0804">Transcription</keyword>
<dbReference type="Pfam" id="PF12833">
    <property type="entry name" value="HTH_18"/>
    <property type="match status" value="1"/>
</dbReference>
<keyword evidence="6" id="KW-1185">Reference proteome</keyword>
<evidence type="ECO:0000259" key="4">
    <source>
        <dbReference type="PROSITE" id="PS01124"/>
    </source>
</evidence>
<gene>
    <name evidence="5" type="ORF">SAMN05428998_10689</name>
</gene>
<dbReference type="InterPro" id="IPR009057">
    <property type="entry name" value="Homeodomain-like_sf"/>
</dbReference>
<dbReference type="InterPro" id="IPR035418">
    <property type="entry name" value="AraC-bd_2"/>
</dbReference>
<sequence length="320" mass="35598">MHRHLTTGEATPPNRARHWNRAIAEAYFPLELTFRDAGRFEGSLDLWDLGGARLSRLATDGIRYRRHSRHLLRDEDDAFLITVPTEGEVRFAQDGREVVSRAGSFVIERSYLPYRFDHAEPAVLWILRVGGAALRARLPDPEGLASLSVDATDGAGRLFSEMLRLLPGCVAGLDGPARAAVERQLLDLLGLALDGDRPLGESRESPVRQAHLLRVRRYLRRNLGSGDLTPASVAAACGLSVRYLHQLFHDSGTPFGAWIREERLRRADAALGDPRSDSSIAAVAYDWGFGDQAQFSRHYRARFGRTPSERRAEARRRGGG</sequence>
<keyword evidence="2 5" id="KW-0238">DNA-binding</keyword>
<dbReference type="Pfam" id="PF14525">
    <property type="entry name" value="AraC_binding_2"/>
    <property type="match status" value="1"/>
</dbReference>